<keyword evidence="5" id="KW-0479">Metal-binding</keyword>
<keyword evidence="3" id="KW-0865">Zymogen</keyword>
<comment type="caution">
    <text evidence="7">The sequence shown here is derived from an EMBL/GenBank/DDBJ whole genome shotgun (WGS) entry which is preliminary data.</text>
</comment>
<protein>
    <submittedName>
        <fullName evidence="7">Penicillin acylase family protein</fullName>
    </submittedName>
</protein>
<accession>A0A417XT74</accession>
<name>A0A417XT74_9ACTN</name>
<evidence type="ECO:0000256" key="6">
    <source>
        <dbReference type="SAM" id="Phobius"/>
    </source>
</evidence>
<evidence type="ECO:0000313" key="7">
    <source>
        <dbReference type="EMBL" id="RHW23704.1"/>
    </source>
</evidence>
<organism evidence="7 8">
    <name type="scientific">Nocardioides immobilis</name>
    <dbReference type="NCBI Taxonomy" id="2049295"/>
    <lineage>
        <taxon>Bacteria</taxon>
        <taxon>Bacillati</taxon>
        <taxon>Actinomycetota</taxon>
        <taxon>Actinomycetes</taxon>
        <taxon>Propionibacteriales</taxon>
        <taxon>Nocardioidaceae</taxon>
        <taxon>Nocardioides</taxon>
    </lineage>
</organism>
<keyword evidence="2" id="KW-0378">Hydrolase</keyword>
<dbReference type="InterPro" id="IPR043146">
    <property type="entry name" value="Penicillin_amidase_N_B-knob"/>
</dbReference>
<dbReference type="CDD" id="cd03747">
    <property type="entry name" value="Ntn_PGA_like"/>
    <property type="match status" value="1"/>
</dbReference>
<dbReference type="Gene3D" id="2.30.120.10">
    <property type="match status" value="1"/>
</dbReference>
<dbReference type="InterPro" id="IPR002692">
    <property type="entry name" value="S45"/>
</dbReference>
<dbReference type="InterPro" id="IPR023343">
    <property type="entry name" value="Penicillin_amidase_dom1"/>
</dbReference>
<dbReference type="InterPro" id="IPR029055">
    <property type="entry name" value="Ntn_hydrolases_N"/>
</dbReference>
<dbReference type="InterPro" id="IPR043147">
    <property type="entry name" value="Penicillin_amidase_A-knob"/>
</dbReference>
<dbReference type="Pfam" id="PF01804">
    <property type="entry name" value="Penicil_amidase"/>
    <property type="match status" value="1"/>
</dbReference>
<dbReference type="Proteomes" id="UP000283644">
    <property type="component" value="Unassembled WGS sequence"/>
</dbReference>
<dbReference type="AlphaFoldDB" id="A0A417XT74"/>
<dbReference type="PANTHER" id="PTHR34218:SF4">
    <property type="entry name" value="ACYL-HOMOSERINE LACTONE ACYLASE QUIP"/>
    <property type="match status" value="1"/>
</dbReference>
<dbReference type="SUPFAM" id="SSF56235">
    <property type="entry name" value="N-terminal nucleophile aminohydrolases (Ntn hydrolases)"/>
    <property type="match status" value="1"/>
</dbReference>
<dbReference type="PANTHER" id="PTHR34218">
    <property type="entry name" value="PEPTIDASE S45 PENICILLIN AMIDASE"/>
    <property type="match status" value="1"/>
</dbReference>
<keyword evidence="6" id="KW-1133">Transmembrane helix</keyword>
<evidence type="ECO:0000256" key="1">
    <source>
        <dbReference type="ARBA" id="ARBA00006586"/>
    </source>
</evidence>
<evidence type="ECO:0000256" key="5">
    <source>
        <dbReference type="PIRSR" id="PIRSR001227-2"/>
    </source>
</evidence>
<reference evidence="7 8" key="1">
    <citation type="submission" date="2018-09" db="EMBL/GenBank/DDBJ databases">
        <title>Genome sequencing of Nocardioides immobilis CCTCC AB 2017083 for comparison to Nocardioides silvaticus.</title>
        <authorList>
            <person name="Li C."/>
            <person name="Wang G."/>
        </authorList>
    </citation>
    <scope>NUCLEOTIDE SEQUENCE [LARGE SCALE GENOMIC DNA]</scope>
    <source>
        <strain evidence="7 8">CCTCC AB 2017083</strain>
    </source>
</reference>
<dbReference type="EMBL" id="QXGH01000041">
    <property type="protein sequence ID" value="RHW23704.1"/>
    <property type="molecule type" value="Genomic_DNA"/>
</dbReference>
<feature type="active site" description="Nucleophile" evidence="4">
    <location>
        <position position="295"/>
    </location>
</feature>
<feature type="binding site" evidence="5">
    <location>
        <position position="376"/>
    </location>
    <ligand>
        <name>Ca(2+)</name>
        <dbReference type="ChEBI" id="CHEBI:29108"/>
    </ligand>
</feature>
<keyword evidence="8" id="KW-1185">Reference proteome</keyword>
<proteinExistence type="inferred from homology"/>
<dbReference type="Gene3D" id="1.10.439.10">
    <property type="entry name" value="Penicillin Amidohydrolase, domain 1"/>
    <property type="match status" value="1"/>
</dbReference>
<evidence type="ECO:0000256" key="4">
    <source>
        <dbReference type="PIRSR" id="PIRSR001227-1"/>
    </source>
</evidence>
<comment type="similarity">
    <text evidence="1">Belongs to the peptidase S45 family.</text>
</comment>
<evidence type="ECO:0000256" key="3">
    <source>
        <dbReference type="ARBA" id="ARBA00023145"/>
    </source>
</evidence>
<feature type="binding site" evidence="5">
    <location>
        <position position="373"/>
    </location>
    <ligand>
        <name>Ca(2+)</name>
        <dbReference type="ChEBI" id="CHEBI:29108"/>
    </ligand>
</feature>
<dbReference type="Gene3D" id="1.10.1400.10">
    <property type="match status" value="1"/>
</dbReference>
<gene>
    <name evidence="7" type="ORF">D0Z08_28245</name>
</gene>
<dbReference type="RefSeq" id="WP_118928627.1">
    <property type="nucleotide sequence ID" value="NZ_QXGH01000041.1"/>
</dbReference>
<dbReference type="Gene3D" id="3.60.20.10">
    <property type="entry name" value="Glutamine Phosphoribosylpyrophosphate, subunit 1, domain 1"/>
    <property type="match status" value="1"/>
</dbReference>
<comment type="cofactor">
    <cofactor evidence="5">
        <name>Ca(2+)</name>
        <dbReference type="ChEBI" id="CHEBI:29108"/>
    </cofactor>
    <text evidence="5">Binds 1 Ca(2+) ion per dimer.</text>
</comment>
<sequence>MTAATRRLRNWPAPLRWSTYVAIAVVLLLVLALVVSVAVVRRSWPQTDGEIEVAGLTGEVEVLRDEHGIPQIYADSLHDLMLAQGFVHAQDRFFEMDVRRRATAGRLAELFGADAVDSDRVVRTLGWRQVAEQELTLLEPRTRDLLDAYAEGVNAYLEDRSLSEISLEYALLDISGVDYTPETWTAVDSIAWLKAMAWDLKGNLDEEIARALSIAAVGTERTHQLFAPYPYDDHPPIVEQGAVVDGVFEQDATAPDTRLPQRPPLGPRVEAALSGVQQVVDGVPSLLGDGDGIGSNAWVVSGEHTESGAPILANDPHLGISLPGVWSQVGLHCREVTPACPLDVAGFSFSGVPGVIIGHNADIAWGFTNLAPDATDLYVERVRDDRWQQDGRSRPLTVREETIKVRDGDDVTIQVRSTAHGPLLSDLVGEVGDKVRDAGESGVVRDENERWDHAVSLAWTALDPHPTADALTALNLATDWRSFRAALADFAAPGQNVVYADTEGHIGYQATGLVPIRKSGNDGLLPAAGWRSENDWTGAHVPYDALPNVLDPEAGFVVTANQAVVDDAGGYPYYLTDDSDRGFRSARIRELLEGGDGLGVDDMAAIQTDDRNPMASVLTPYLLGIELPGGYYSDGQRLLDGWDFRQPADSAAAAYYNVVWRELLSRTFHDELDADLRPDGGQRWFAVVTDLLTRPGDVWWDDQETEDVVETRDDILDASLRAARDVLTARQSPNADEWTWGGLHRLELRSSTLGESGIRVVERLFNRGGWEVSGGGAIPNATAWDAKEGYDVVAAPSMRMIVPLDELDDARWINLTGSSGHAFHPHYTDQTDLFVRGETLAWVFTADAVEDAAEDTLTLVPPD</sequence>
<keyword evidence="5" id="KW-0106">Calcium</keyword>
<dbReference type="PIRSF" id="PIRSF001227">
    <property type="entry name" value="Pen_acylase"/>
    <property type="match status" value="1"/>
</dbReference>
<dbReference type="GO" id="GO:0017000">
    <property type="term" value="P:antibiotic biosynthetic process"/>
    <property type="evidence" value="ECO:0007669"/>
    <property type="project" value="InterPro"/>
</dbReference>
<dbReference type="GO" id="GO:0016811">
    <property type="term" value="F:hydrolase activity, acting on carbon-nitrogen (but not peptide) bonds, in linear amides"/>
    <property type="evidence" value="ECO:0007669"/>
    <property type="project" value="InterPro"/>
</dbReference>
<dbReference type="InterPro" id="IPR014395">
    <property type="entry name" value="Pen/GL7ACA/AHL_acylase"/>
</dbReference>
<dbReference type="GO" id="GO:0046872">
    <property type="term" value="F:metal ion binding"/>
    <property type="evidence" value="ECO:0007669"/>
    <property type="project" value="UniProtKB-KW"/>
</dbReference>
<keyword evidence="6" id="KW-0472">Membrane</keyword>
<keyword evidence="6" id="KW-0812">Transmembrane</keyword>
<feature type="binding site" evidence="5">
    <location>
        <position position="207"/>
    </location>
    <ligand>
        <name>Ca(2+)</name>
        <dbReference type="ChEBI" id="CHEBI:29108"/>
    </ligand>
</feature>
<dbReference type="OrthoDB" id="5240333at2"/>
<feature type="transmembrane region" description="Helical" evidence="6">
    <location>
        <begin position="20"/>
        <end position="40"/>
    </location>
</feature>
<evidence type="ECO:0000256" key="2">
    <source>
        <dbReference type="ARBA" id="ARBA00022801"/>
    </source>
</evidence>
<evidence type="ECO:0000313" key="8">
    <source>
        <dbReference type="Proteomes" id="UP000283644"/>
    </source>
</evidence>